<dbReference type="RefSeq" id="WP_275476240.1">
    <property type="nucleotide sequence ID" value="NZ_CP162943.1"/>
</dbReference>
<dbReference type="NCBIfam" id="TIGR02876">
    <property type="entry name" value="spore_yqfD"/>
    <property type="match status" value="1"/>
</dbReference>
<reference evidence="2 3" key="1">
    <citation type="journal article" date="2024" name="Int. J. Mol. Sci.">
        <title>Exploration of Alicyclobacillus spp. Genome in Search of Antibiotic Resistance.</title>
        <authorList>
            <person name="Bucka-Kolendo J."/>
            <person name="Kiousi D.E."/>
            <person name="Dekowska A."/>
            <person name="Mikolajczuk-Szczyrba A."/>
            <person name="Karadedos D.M."/>
            <person name="Michael P."/>
            <person name="Galanis A."/>
            <person name="Sokolowska B."/>
        </authorList>
    </citation>
    <scope>NUCLEOTIDE SEQUENCE [LARGE SCALE GENOMIC DNA]</scope>
    <source>
        <strain evidence="2 3">KKP 3000</strain>
    </source>
</reference>
<keyword evidence="1" id="KW-0812">Transmembrane</keyword>
<keyword evidence="1" id="KW-1133">Transmembrane helix</keyword>
<keyword evidence="3" id="KW-1185">Reference proteome</keyword>
<evidence type="ECO:0000256" key="1">
    <source>
        <dbReference type="SAM" id="Phobius"/>
    </source>
</evidence>
<keyword evidence="1" id="KW-0472">Membrane</keyword>
<gene>
    <name evidence="2" type="primary">yqfD</name>
    <name evidence="2" type="ORF">KKP3000_003354</name>
</gene>
<feature type="transmembrane region" description="Helical" evidence="1">
    <location>
        <begin position="90"/>
        <end position="110"/>
    </location>
</feature>
<proteinExistence type="predicted"/>
<dbReference type="Proteomes" id="UP001579974">
    <property type="component" value="Unassembled WGS sequence"/>
</dbReference>
<dbReference type="PIRSF" id="PIRSF029895">
    <property type="entry name" value="SpoIV"/>
    <property type="match status" value="1"/>
</dbReference>
<dbReference type="EMBL" id="JBDXSU010000004">
    <property type="protein sequence ID" value="MFB5189962.1"/>
    <property type="molecule type" value="Genomic_DNA"/>
</dbReference>
<sequence>MKYSPVAYALYGEVTLRMRGRDVSGCIVQLQQHGISLRSVRVHRETGQCRICLKDFDEVYRVCRAHRVRFRIEQRQGLPFWRKRVWKRKMFALGALLFVCIIYGMSSIIWRVDVLGVEDQDGVAQIRDAAKSVGLYVGQQRSKLGDPFVLQEKILAKAPDFVWVGLRTSGSVATIQALQKVEGTKKSSTTPHDIVAAEPAVIRSVAATRGRVLVKANQYVYPGQVLISGTLADGQKQVPASGDVFAEVWYTSKVSVPLKVIKSGLTGESVTRDYLLLGNWRIRVWGFKEPHFAASYERDSTTEWSVHRFVLPVQVQHVRLYQATQSAEQQSLQNAKQKALQLASADVQTKVKSDATVLGQSVLHEQVSHGTLYETVLTRVEQNIGVAAAIPAPQEP</sequence>
<organism evidence="2 3">
    <name type="scientific">Alicyclobacillus fastidiosus</name>
    <dbReference type="NCBI Taxonomy" id="392011"/>
    <lineage>
        <taxon>Bacteria</taxon>
        <taxon>Bacillati</taxon>
        <taxon>Bacillota</taxon>
        <taxon>Bacilli</taxon>
        <taxon>Bacillales</taxon>
        <taxon>Alicyclobacillaceae</taxon>
        <taxon>Alicyclobacillus</taxon>
    </lineage>
</organism>
<name>A0ABV5AE81_9BACL</name>
<protein>
    <submittedName>
        <fullName evidence="2">Sporulation protein YqfD</fullName>
    </submittedName>
</protein>
<evidence type="ECO:0000313" key="3">
    <source>
        <dbReference type="Proteomes" id="UP001579974"/>
    </source>
</evidence>
<accession>A0ABV5AE81</accession>
<dbReference type="InterPro" id="IPR010690">
    <property type="entry name" value="YqfD"/>
</dbReference>
<dbReference type="Pfam" id="PF06898">
    <property type="entry name" value="YqfD"/>
    <property type="match status" value="1"/>
</dbReference>
<evidence type="ECO:0000313" key="2">
    <source>
        <dbReference type="EMBL" id="MFB5189962.1"/>
    </source>
</evidence>
<comment type="caution">
    <text evidence="2">The sequence shown here is derived from an EMBL/GenBank/DDBJ whole genome shotgun (WGS) entry which is preliminary data.</text>
</comment>